<feature type="transmembrane region" description="Helical" evidence="1">
    <location>
        <begin position="60"/>
        <end position="85"/>
    </location>
</feature>
<dbReference type="KEGG" id="dfi:AXF13_13345"/>
<keyword evidence="3" id="KW-1185">Reference proteome</keyword>
<evidence type="ECO:0000313" key="2">
    <source>
        <dbReference type="EMBL" id="AMD91026.1"/>
    </source>
</evidence>
<dbReference type="EMBL" id="CP014229">
    <property type="protein sequence ID" value="AMD91026.1"/>
    <property type="molecule type" value="Genomic_DNA"/>
</dbReference>
<keyword evidence="1" id="KW-0472">Membrane</keyword>
<reference evidence="3" key="1">
    <citation type="submission" date="2016-02" db="EMBL/GenBank/DDBJ databases">
        <authorList>
            <person name="Holder M.E."/>
            <person name="Ajami N.J."/>
            <person name="Petrosino J.F."/>
        </authorList>
    </citation>
    <scope>NUCLEOTIDE SEQUENCE [LARGE SCALE GENOMIC DNA]</scope>
    <source>
        <strain evidence="3">CCUG 45958</strain>
    </source>
</reference>
<gene>
    <name evidence="2" type="ORF">AXF13_13345</name>
</gene>
<feature type="transmembrane region" description="Helical" evidence="1">
    <location>
        <begin position="154"/>
        <end position="177"/>
    </location>
</feature>
<proteinExistence type="predicted"/>
<feature type="transmembrane region" description="Helical" evidence="1">
    <location>
        <begin position="127"/>
        <end position="148"/>
    </location>
</feature>
<sequence length="206" mass="24491">MWIEWVIKILKNRLLLSIAVDMCIAYLLIFIKYIFCIGVKNFLITQFDVEIFLLPLKMPIFYFAIFIVAASIWIAKFIFNILCLFSRTFILAKLEAIRTIIFQKNTQHDLNLKRFSIIYTVKTLKNIIYTCSVFIFTFIYTFILSFAFNNTLYFRIIEIISLIFLIISYFITFIIIIRNYFTAIAVKDILSATRTDGYQSLRDIFR</sequence>
<organism evidence="2 3">
    <name type="scientific">Desulfovibrio fairfieldensis</name>
    <dbReference type="NCBI Taxonomy" id="44742"/>
    <lineage>
        <taxon>Bacteria</taxon>
        <taxon>Pseudomonadati</taxon>
        <taxon>Thermodesulfobacteriota</taxon>
        <taxon>Desulfovibrionia</taxon>
        <taxon>Desulfovibrionales</taxon>
        <taxon>Desulfovibrionaceae</taxon>
        <taxon>Desulfovibrio</taxon>
    </lineage>
</organism>
<dbReference type="AlphaFoldDB" id="A0A120KMI3"/>
<dbReference type="Proteomes" id="UP000069241">
    <property type="component" value="Chromosome"/>
</dbReference>
<protein>
    <submittedName>
        <fullName evidence="2">Uncharacterized protein</fullName>
    </submittedName>
</protein>
<keyword evidence="1" id="KW-0812">Transmembrane</keyword>
<feature type="transmembrane region" description="Helical" evidence="1">
    <location>
        <begin position="14"/>
        <end position="40"/>
    </location>
</feature>
<accession>A0A120KMI3</accession>
<name>A0A120KMI3_9BACT</name>
<evidence type="ECO:0000313" key="3">
    <source>
        <dbReference type="Proteomes" id="UP000069241"/>
    </source>
</evidence>
<evidence type="ECO:0000256" key="1">
    <source>
        <dbReference type="SAM" id="Phobius"/>
    </source>
</evidence>
<keyword evidence="1" id="KW-1133">Transmembrane helix</keyword>